<reference evidence="4 5" key="1">
    <citation type="submission" date="2021-08" db="EMBL/GenBank/DDBJ databases">
        <title>Devosia salina sp. nov., isolated from the South China Sea sediment.</title>
        <authorList>
            <person name="Zhou Z."/>
        </authorList>
    </citation>
    <scope>NUCLEOTIDE SEQUENCE [LARGE SCALE GENOMIC DNA]</scope>
    <source>
        <strain evidence="4 5">SCS-3</strain>
    </source>
</reference>
<dbReference type="Gene3D" id="3.30.70.270">
    <property type="match status" value="1"/>
</dbReference>
<evidence type="ECO:0000313" key="4">
    <source>
        <dbReference type="EMBL" id="QYO78364.1"/>
    </source>
</evidence>
<dbReference type="CDD" id="cd00130">
    <property type="entry name" value="PAS"/>
    <property type="match status" value="2"/>
</dbReference>
<dbReference type="SUPFAM" id="SSF55785">
    <property type="entry name" value="PYP-like sensor domain (PAS domain)"/>
    <property type="match status" value="2"/>
</dbReference>
<keyword evidence="5" id="KW-1185">Reference proteome</keyword>
<dbReference type="SUPFAM" id="SSF55073">
    <property type="entry name" value="Nucleotide cyclase"/>
    <property type="match status" value="1"/>
</dbReference>
<dbReference type="Gene3D" id="2.10.70.100">
    <property type="match status" value="1"/>
</dbReference>
<dbReference type="SMART" id="SM00267">
    <property type="entry name" value="GGDEF"/>
    <property type="match status" value="1"/>
</dbReference>
<dbReference type="EC" id="2.7.7.65" evidence="4"/>
<dbReference type="PANTHER" id="PTHR44757:SF2">
    <property type="entry name" value="BIOFILM ARCHITECTURE MAINTENANCE PROTEIN MBAA"/>
    <property type="match status" value="1"/>
</dbReference>
<dbReference type="PROSITE" id="PS50113">
    <property type="entry name" value="PAC"/>
    <property type="match status" value="1"/>
</dbReference>
<dbReference type="InterPro" id="IPR029787">
    <property type="entry name" value="Nucleotide_cyclase"/>
</dbReference>
<feature type="domain" description="PAC" evidence="2">
    <location>
        <begin position="86"/>
        <end position="139"/>
    </location>
</feature>
<dbReference type="PROSITE" id="PS50112">
    <property type="entry name" value="PAS"/>
    <property type="match status" value="1"/>
</dbReference>
<evidence type="ECO:0000259" key="3">
    <source>
        <dbReference type="PROSITE" id="PS50887"/>
    </source>
</evidence>
<dbReference type="Proteomes" id="UP000825799">
    <property type="component" value="Chromosome"/>
</dbReference>
<dbReference type="RefSeq" id="WP_220306834.1">
    <property type="nucleotide sequence ID" value="NZ_CP080590.1"/>
</dbReference>
<dbReference type="CDD" id="cd01949">
    <property type="entry name" value="GGDEF"/>
    <property type="match status" value="1"/>
</dbReference>
<dbReference type="InterPro" id="IPR000014">
    <property type="entry name" value="PAS"/>
</dbReference>
<dbReference type="Gene3D" id="3.30.450.20">
    <property type="entry name" value="PAS domain"/>
    <property type="match status" value="2"/>
</dbReference>
<evidence type="ECO:0000313" key="5">
    <source>
        <dbReference type="Proteomes" id="UP000825799"/>
    </source>
</evidence>
<dbReference type="Pfam" id="PF08447">
    <property type="entry name" value="PAS_3"/>
    <property type="match status" value="2"/>
</dbReference>
<dbReference type="InterPro" id="IPR052155">
    <property type="entry name" value="Biofilm_reg_signaling"/>
</dbReference>
<dbReference type="Pfam" id="PF00990">
    <property type="entry name" value="GGDEF"/>
    <property type="match status" value="1"/>
</dbReference>
<proteinExistence type="predicted"/>
<dbReference type="InterPro" id="IPR043128">
    <property type="entry name" value="Rev_trsase/Diguanyl_cyclase"/>
</dbReference>
<evidence type="ECO:0000259" key="1">
    <source>
        <dbReference type="PROSITE" id="PS50112"/>
    </source>
</evidence>
<dbReference type="NCBIfam" id="TIGR00229">
    <property type="entry name" value="sensory_box"/>
    <property type="match status" value="1"/>
</dbReference>
<dbReference type="PANTHER" id="PTHR44757">
    <property type="entry name" value="DIGUANYLATE CYCLASE DGCP"/>
    <property type="match status" value="1"/>
</dbReference>
<keyword evidence="4" id="KW-0548">Nucleotidyltransferase</keyword>
<feature type="domain" description="GGDEF" evidence="3">
    <location>
        <begin position="294"/>
        <end position="420"/>
    </location>
</feature>
<name>A0ABX8WK23_9HYPH</name>
<dbReference type="InterPro" id="IPR013655">
    <property type="entry name" value="PAS_fold_3"/>
</dbReference>
<dbReference type="EMBL" id="CP080590">
    <property type="protein sequence ID" value="QYO78364.1"/>
    <property type="molecule type" value="Genomic_DNA"/>
</dbReference>
<dbReference type="SMART" id="SM00091">
    <property type="entry name" value="PAS"/>
    <property type="match status" value="2"/>
</dbReference>
<dbReference type="InterPro" id="IPR035965">
    <property type="entry name" value="PAS-like_dom_sf"/>
</dbReference>
<dbReference type="PROSITE" id="PS50887">
    <property type="entry name" value="GGDEF"/>
    <property type="match status" value="1"/>
</dbReference>
<evidence type="ECO:0000259" key="2">
    <source>
        <dbReference type="PROSITE" id="PS50113"/>
    </source>
</evidence>
<accession>A0ABX8WK23</accession>
<organism evidence="4 5">
    <name type="scientific">Devosia salina</name>
    <dbReference type="NCBI Taxonomy" id="2860336"/>
    <lineage>
        <taxon>Bacteria</taxon>
        <taxon>Pseudomonadati</taxon>
        <taxon>Pseudomonadota</taxon>
        <taxon>Alphaproteobacteria</taxon>
        <taxon>Hyphomicrobiales</taxon>
        <taxon>Devosiaceae</taxon>
        <taxon>Devosia</taxon>
    </lineage>
</organism>
<gene>
    <name evidence="4" type="ORF">K1X15_07405</name>
</gene>
<dbReference type="NCBIfam" id="TIGR00254">
    <property type="entry name" value="GGDEF"/>
    <property type="match status" value="1"/>
</dbReference>
<protein>
    <submittedName>
        <fullName evidence="4">Diguanylate cyclase</fullName>
        <ecNumber evidence="4">2.7.7.65</ecNumber>
    </submittedName>
</protein>
<dbReference type="GO" id="GO:0052621">
    <property type="term" value="F:diguanylate cyclase activity"/>
    <property type="evidence" value="ECO:0007669"/>
    <property type="project" value="UniProtKB-EC"/>
</dbReference>
<feature type="domain" description="PAS" evidence="1">
    <location>
        <begin position="37"/>
        <end position="82"/>
    </location>
</feature>
<dbReference type="InterPro" id="IPR000160">
    <property type="entry name" value="GGDEF_dom"/>
</dbReference>
<dbReference type="InterPro" id="IPR001610">
    <property type="entry name" value="PAC"/>
</dbReference>
<sequence length="429" mass="47025">MCSSSPHTLDFDAFVHGVTRARLGVWDWDLVTGDCVYSDSWYAMLGYASGELQPSSELWLELTHPDDRQRAIESGERHLRGETTEIETELRLKRKDGTWLWALDRGGIIERDELGRPTRMIGVQTDITKQKAAELDLERANERFRLALDASDVGVWEVDFATETSYWDSRTREIFGLGGDGESQPLNSWHAYLHPDDKASTEHAHENVGLETQVIRYRIVLPSAQIRHVETFAKLVPVPNGANRVIGTIRDVTVETDQRAALQWAADHDGLTGLLNRTAFKQRLRVSLAAAGANPVCVLIIDLDHFKAINDQGGHAAGDRALCQTANVLRWAVEGEDVARLGGDEFAAIVQGSVQEAETLANGIRRSIEGFGTDTKLSASIGVAGSSPTNRSASALIKSADLACYQAKRSGRNRVATAEGAVLRAEGQS</sequence>
<dbReference type="InterPro" id="IPR000700">
    <property type="entry name" value="PAS-assoc_C"/>
</dbReference>
<keyword evidence="4" id="KW-0808">Transferase</keyword>
<dbReference type="SMART" id="SM00086">
    <property type="entry name" value="PAC"/>
    <property type="match status" value="2"/>
</dbReference>